<keyword evidence="2" id="KW-0732">Signal</keyword>
<name>A0AAD8JQV8_TARER</name>
<accession>A0AAD8JQV8</accession>
<keyword evidence="4" id="KW-1185">Reference proteome</keyword>
<dbReference type="AlphaFoldDB" id="A0AAD8JQV8"/>
<evidence type="ECO:0000313" key="4">
    <source>
        <dbReference type="Proteomes" id="UP001229421"/>
    </source>
</evidence>
<keyword evidence="1" id="KW-0175">Coiled coil</keyword>
<organism evidence="3 4">
    <name type="scientific">Tagetes erecta</name>
    <name type="common">African marigold</name>
    <dbReference type="NCBI Taxonomy" id="13708"/>
    <lineage>
        <taxon>Eukaryota</taxon>
        <taxon>Viridiplantae</taxon>
        <taxon>Streptophyta</taxon>
        <taxon>Embryophyta</taxon>
        <taxon>Tracheophyta</taxon>
        <taxon>Spermatophyta</taxon>
        <taxon>Magnoliopsida</taxon>
        <taxon>eudicotyledons</taxon>
        <taxon>Gunneridae</taxon>
        <taxon>Pentapetalae</taxon>
        <taxon>asterids</taxon>
        <taxon>campanulids</taxon>
        <taxon>Asterales</taxon>
        <taxon>Asteraceae</taxon>
        <taxon>Asteroideae</taxon>
        <taxon>Heliantheae alliance</taxon>
        <taxon>Tageteae</taxon>
        <taxon>Tagetes</taxon>
    </lineage>
</organism>
<sequence>MIHAVAPLMGFLLWRVQIQEPNNCELLNKLKKAETEIKELKTRRVEDATANEKVVGIFASHEQRWIMEKKKLTQQIHLLLKEKQVIYTKREESISELQSQLQDKDKLLEEEKKKRREQEETIKKFEAEMGRAVRQVEAEKQELDAVLEQKEQYVLMTQKLSMELIKTRKDLEQKDKILSEMDLDTCYFSHWNQNTCLWKKQEYI</sequence>
<dbReference type="PANTHER" id="PTHR47747">
    <property type="entry name" value="RIBONUCLEASE P PROTEIN SUBUNIT P38-LIKE PROTEIN"/>
    <property type="match status" value="1"/>
</dbReference>
<proteinExistence type="predicted"/>
<feature type="chain" id="PRO_5041976020" evidence="2">
    <location>
        <begin position="19"/>
        <end position="204"/>
    </location>
</feature>
<feature type="signal peptide" evidence="2">
    <location>
        <begin position="1"/>
        <end position="18"/>
    </location>
</feature>
<evidence type="ECO:0000313" key="3">
    <source>
        <dbReference type="EMBL" id="KAK1409089.1"/>
    </source>
</evidence>
<comment type="caution">
    <text evidence="3">The sequence shown here is derived from an EMBL/GenBank/DDBJ whole genome shotgun (WGS) entry which is preliminary data.</text>
</comment>
<gene>
    <name evidence="3" type="ORF">QVD17_35614</name>
</gene>
<dbReference type="EMBL" id="JAUHHV010000010">
    <property type="protein sequence ID" value="KAK1409089.1"/>
    <property type="molecule type" value="Genomic_DNA"/>
</dbReference>
<evidence type="ECO:0000256" key="2">
    <source>
        <dbReference type="SAM" id="SignalP"/>
    </source>
</evidence>
<evidence type="ECO:0000256" key="1">
    <source>
        <dbReference type="SAM" id="Coils"/>
    </source>
</evidence>
<feature type="coiled-coil region" evidence="1">
    <location>
        <begin position="23"/>
        <end position="50"/>
    </location>
</feature>
<feature type="coiled-coil region" evidence="1">
    <location>
        <begin position="90"/>
        <end position="153"/>
    </location>
</feature>
<dbReference type="Proteomes" id="UP001229421">
    <property type="component" value="Unassembled WGS sequence"/>
</dbReference>
<dbReference type="PANTHER" id="PTHR47747:SF2">
    <property type="entry name" value="RIBONUCLEASE P PROTEIN SUBUNIT P38-LIKE PROTEIN"/>
    <property type="match status" value="1"/>
</dbReference>
<protein>
    <submittedName>
        <fullName evidence="3">Uncharacterized protein</fullName>
    </submittedName>
</protein>
<reference evidence="3" key="1">
    <citation type="journal article" date="2023" name="bioRxiv">
        <title>Improved chromosome-level genome assembly for marigold (Tagetes erecta).</title>
        <authorList>
            <person name="Jiang F."/>
            <person name="Yuan L."/>
            <person name="Wang S."/>
            <person name="Wang H."/>
            <person name="Xu D."/>
            <person name="Wang A."/>
            <person name="Fan W."/>
        </authorList>
    </citation>
    <scope>NUCLEOTIDE SEQUENCE</scope>
    <source>
        <strain evidence="3">WSJ</strain>
        <tissue evidence="3">Leaf</tissue>
    </source>
</reference>